<dbReference type="InterPro" id="IPR020904">
    <property type="entry name" value="Sc_DH/Rdtase_CS"/>
</dbReference>
<accession>A0A8H5BFK3</accession>
<dbReference type="InterPro" id="IPR051911">
    <property type="entry name" value="SDR_oxidoreductase"/>
</dbReference>
<keyword evidence="3" id="KW-0560">Oxidoreductase</keyword>
<dbReference type="InterPro" id="IPR002347">
    <property type="entry name" value="SDR_fam"/>
</dbReference>
<evidence type="ECO:0000256" key="4">
    <source>
        <dbReference type="RuleBase" id="RU000363"/>
    </source>
</evidence>
<evidence type="ECO:0000313" key="6">
    <source>
        <dbReference type="Proteomes" id="UP000567179"/>
    </source>
</evidence>
<sequence>MQEEKVWFVTGSSSGIGRAVVEYALSQGSKVVATCRKPDDLSDLLKKYGPSQLLVVKLDVSNASEIVAAFQRALEVFSRVDVVYNNAAYAIFSEIEGTPDDVARKEFDVNFWGAVNVSREAVRVFRDVNSPPGGRLLQASSVASIKTNVGLGFYAATKSALENLSESLQLEVHPSWNIKVTVLQFGGVLTRVFDEGSPSTLVVPPHPAYNNPDDVMYKLRTQWDGISKAPLQSMLSDPKKVAREVFDIAGNQSVGFRVLLGQDTLMVAKDKLKELQEIVEEGERFSADLKFDP</sequence>
<dbReference type="OrthoDB" id="1274115at2759"/>
<dbReference type="PANTHER" id="PTHR43976">
    <property type="entry name" value="SHORT CHAIN DEHYDROGENASE"/>
    <property type="match status" value="1"/>
</dbReference>
<proteinExistence type="inferred from homology"/>
<keyword evidence="2" id="KW-0521">NADP</keyword>
<dbReference type="PRINTS" id="PR00081">
    <property type="entry name" value="GDHRDH"/>
</dbReference>
<dbReference type="SUPFAM" id="SSF51735">
    <property type="entry name" value="NAD(P)-binding Rossmann-fold domains"/>
    <property type="match status" value="1"/>
</dbReference>
<dbReference type="Gene3D" id="3.40.50.720">
    <property type="entry name" value="NAD(P)-binding Rossmann-like Domain"/>
    <property type="match status" value="1"/>
</dbReference>
<evidence type="ECO:0000256" key="3">
    <source>
        <dbReference type="ARBA" id="ARBA00023002"/>
    </source>
</evidence>
<comment type="caution">
    <text evidence="5">The sequence shown here is derived from an EMBL/GenBank/DDBJ whole genome shotgun (WGS) entry which is preliminary data.</text>
</comment>
<evidence type="ECO:0000256" key="1">
    <source>
        <dbReference type="ARBA" id="ARBA00006484"/>
    </source>
</evidence>
<protein>
    <submittedName>
        <fullName evidence="5">Uncharacterized protein</fullName>
    </submittedName>
</protein>
<dbReference type="InterPro" id="IPR036291">
    <property type="entry name" value="NAD(P)-bd_dom_sf"/>
</dbReference>
<name>A0A8H5BFK3_9AGAR</name>
<dbReference type="Proteomes" id="UP000567179">
    <property type="component" value="Unassembled WGS sequence"/>
</dbReference>
<dbReference type="GO" id="GO:0016491">
    <property type="term" value="F:oxidoreductase activity"/>
    <property type="evidence" value="ECO:0007669"/>
    <property type="project" value="UniProtKB-KW"/>
</dbReference>
<dbReference type="PANTHER" id="PTHR43976:SF16">
    <property type="entry name" value="SHORT-CHAIN DEHYDROGENASE_REDUCTASE FAMILY PROTEIN"/>
    <property type="match status" value="1"/>
</dbReference>
<dbReference type="EMBL" id="JAACJJ010000028">
    <property type="protein sequence ID" value="KAF5322445.1"/>
    <property type="molecule type" value="Genomic_DNA"/>
</dbReference>
<dbReference type="PROSITE" id="PS00061">
    <property type="entry name" value="ADH_SHORT"/>
    <property type="match status" value="1"/>
</dbReference>
<dbReference type="AlphaFoldDB" id="A0A8H5BFK3"/>
<organism evidence="5 6">
    <name type="scientific">Psilocybe cf. subviscida</name>
    <dbReference type="NCBI Taxonomy" id="2480587"/>
    <lineage>
        <taxon>Eukaryota</taxon>
        <taxon>Fungi</taxon>
        <taxon>Dikarya</taxon>
        <taxon>Basidiomycota</taxon>
        <taxon>Agaricomycotina</taxon>
        <taxon>Agaricomycetes</taxon>
        <taxon>Agaricomycetidae</taxon>
        <taxon>Agaricales</taxon>
        <taxon>Agaricineae</taxon>
        <taxon>Strophariaceae</taxon>
        <taxon>Psilocybe</taxon>
    </lineage>
</organism>
<reference evidence="5 6" key="1">
    <citation type="journal article" date="2020" name="ISME J.">
        <title>Uncovering the hidden diversity of litter-decomposition mechanisms in mushroom-forming fungi.</title>
        <authorList>
            <person name="Floudas D."/>
            <person name="Bentzer J."/>
            <person name="Ahren D."/>
            <person name="Johansson T."/>
            <person name="Persson P."/>
            <person name="Tunlid A."/>
        </authorList>
    </citation>
    <scope>NUCLEOTIDE SEQUENCE [LARGE SCALE GENOMIC DNA]</scope>
    <source>
        <strain evidence="5 6">CBS 101986</strain>
    </source>
</reference>
<dbReference type="Pfam" id="PF00106">
    <property type="entry name" value="adh_short"/>
    <property type="match status" value="1"/>
</dbReference>
<dbReference type="PRINTS" id="PR00080">
    <property type="entry name" value="SDRFAMILY"/>
</dbReference>
<evidence type="ECO:0000256" key="2">
    <source>
        <dbReference type="ARBA" id="ARBA00022857"/>
    </source>
</evidence>
<evidence type="ECO:0000313" key="5">
    <source>
        <dbReference type="EMBL" id="KAF5322445.1"/>
    </source>
</evidence>
<comment type="similarity">
    <text evidence="1 4">Belongs to the short-chain dehydrogenases/reductases (SDR) family.</text>
</comment>
<keyword evidence="6" id="KW-1185">Reference proteome</keyword>
<gene>
    <name evidence="5" type="ORF">D9619_000101</name>
</gene>